<evidence type="ECO:0000256" key="1">
    <source>
        <dbReference type="SAM" id="MobiDB-lite"/>
    </source>
</evidence>
<dbReference type="Gene3D" id="3.90.980.20">
    <property type="match status" value="1"/>
</dbReference>
<reference evidence="3" key="1">
    <citation type="submission" date="2013-12" db="EMBL/GenBank/DDBJ databases">
        <authorList>
            <person name="Aslett M."/>
        </authorList>
    </citation>
    <scope>NUCLEOTIDE SEQUENCE [LARGE SCALE GENOMIC DNA]</scope>
    <source>
        <strain evidence="3">Lindley</strain>
    </source>
</reference>
<evidence type="ECO:0000313" key="4">
    <source>
        <dbReference type="WBParaSite" id="GPLIN_000937700"/>
    </source>
</evidence>
<name>A0A183C930_GLOPA</name>
<feature type="compositionally biased region" description="Basic and acidic residues" evidence="1">
    <location>
        <begin position="489"/>
        <end position="503"/>
    </location>
</feature>
<evidence type="ECO:0000313" key="3">
    <source>
        <dbReference type="Proteomes" id="UP000050741"/>
    </source>
</evidence>
<dbReference type="AlphaFoldDB" id="A0A183C930"/>
<feature type="compositionally biased region" description="Polar residues" evidence="1">
    <location>
        <begin position="102"/>
        <end position="111"/>
    </location>
</feature>
<feature type="domain" description="Set1/Ash2 histone methyltransferase complex subunit ASH2-like winged-helix" evidence="2">
    <location>
        <begin position="10"/>
        <end position="99"/>
    </location>
</feature>
<feature type="region of interest" description="Disordered" evidence="1">
    <location>
        <begin position="102"/>
        <end position="141"/>
    </location>
</feature>
<feature type="region of interest" description="Disordered" evidence="1">
    <location>
        <begin position="382"/>
        <end position="406"/>
    </location>
</feature>
<dbReference type="InterPro" id="IPR053835">
    <property type="entry name" value="ASH2L-like_WH"/>
</dbReference>
<reference evidence="3" key="2">
    <citation type="submission" date="2014-05" db="EMBL/GenBank/DDBJ databases">
        <title>The genome and life-stage specific transcriptomes of Globodera pallida elucidate key aspects of plant parasitism by a cyst nematode.</title>
        <authorList>
            <person name="Cotton J.A."/>
            <person name="Lilley C.J."/>
            <person name="Jones L.M."/>
            <person name="Kikuchi T."/>
            <person name="Reid A.J."/>
            <person name="Thorpe P."/>
            <person name="Tsai I.J."/>
            <person name="Beasley H."/>
            <person name="Blok V."/>
            <person name="Cock P.J.A."/>
            <person name="Van den Akker S.E."/>
            <person name="Holroyd N."/>
            <person name="Hunt M."/>
            <person name="Mantelin S."/>
            <person name="Naghra H."/>
            <person name="Pain A."/>
            <person name="Palomares-Rius J.E."/>
            <person name="Zarowiecki M."/>
            <person name="Berriman M."/>
            <person name="Jones J.T."/>
            <person name="Urwin P.E."/>
        </authorList>
    </citation>
    <scope>NUCLEOTIDE SEQUENCE [LARGE SCALE GENOMIC DNA]</scope>
    <source>
        <strain evidence="3">Lindley</strain>
    </source>
</reference>
<feature type="region of interest" description="Disordered" evidence="1">
    <location>
        <begin position="482"/>
        <end position="506"/>
    </location>
</feature>
<keyword evidence="3" id="KW-1185">Reference proteome</keyword>
<sequence length="718" mass="79319">MRSGQSKVQVPFSHMCVMALANLTLEYRLKMAADDGAEVKSTADEEDIPKYFSLEDEIIPTWKSDWEYLSTTARRQKKTWHQTIAKTLQKDIELFVPDPSNTATTSSVNANQLQQTTIGGSGGSETGGETPTTQQQQQQRCAFSLRERDLFRIGPMHEAIVQLSKRHSSSSSAGGTPTAVEKELLGLGALEADVQQSVLSDLSGGPKTRGASKRKAAAALAVSCSPSSSTSAAGASANGSGSDGKSLSLMIGVGGLSAPKKAKLYGGGGVASSNEFSSMQLLGASAGVFVDVPEGYRYYLVEKDPNISNRLLFVELDNLVVTGNEGHSVVRATHSVCHGSWFYEFLPLAVDGCTGCTNLVEKARRVKHAWRDHLIKEVTEERNKAAEREKKEALEREKQIMSDSEKRENNLKGLYDEISTDRDRLSAVLTQTKERVQQLEYDNSTKQIHLDRCQTLLEKYARMRVDAVELLEQLLELVPETTELQDNNNDTKHSHNEQKKYQETEVQTDSLEEVEQGMEQARAVQPSPVESIMGTNVKTLSAVGKLANRLARKRIELTNVIDDVNKKNSDLKSRASSGAEEEDVCNGEPLLLKRARIELSPVEYSTHPPSSVQDGTVEEDDDDIMFVEVVKKAPSTPPRTVRLNGSFSKTPVNDSQKRRKFNASSEEEQMEKSKEEEEQMEKSKEEDITVGGSDEIGMVLEQLLARRQDEEEEKIARI</sequence>
<evidence type="ECO:0000259" key="2">
    <source>
        <dbReference type="Pfam" id="PF21198"/>
    </source>
</evidence>
<feature type="compositionally biased region" description="Low complexity" evidence="1">
    <location>
        <begin position="127"/>
        <end position="139"/>
    </location>
</feature>
<accession>A0A183C930</accession>
<feature type="compositionally biased region" description="Basic and acidic residues" evidence="1">
    <location>
        <begin position="670"/>
        <end position="687"/>
    </location>
</feature>
<dbReference type="WBParaSite" id="GPLIN_000937700">
    <property type="protein sequence ID" value="GPLIN_000937700"/>
    <property type="gene ID" value="GPLIN_000937700"/>
</dbReference>
<dbReference type="Proteomes" id="UP000050741">
    <property type="component" value="Unassembled WGS sequence"/>
</dbReference>
<protein>
    <submittedName>
        <fullName evidence="4">SPRY domain-containing protein</fullName>
    </submittedName>
</protein>
<feature type="region of interest" description="Disordered" evidence="1">
    <location>
        <begin position="635"/>
        <end position="695"/>
    </location>
</feature>
<feature type="compositionally biased region" description="Polar residues" evidence="1">
    <location>
        <begin position="643"/>
        <end position="654"/>
    </location>
</feature>
<reference evidence="4" key="3">
    <citation type="submission" date="2016-06" db="UniProtKB">
        <authorList>
            <consortium name="WormBaseParasite"/>
        </authorList>
    </citation>
    <scope>IDENTIFICATION</scope>
</reference>
<proteinExistence type="predicted"/>
<organism evidence="3 4">
    <name type="scientific">Globodera pallida</name>
    <name type="common">Potato cyst nematode worm</name>
    <name type="synonym">Heterodera pallida</name>
    <dbReference type="NCBI Taxonomy" id="36090"/>
    <lineage>
        <taxon>Eukaryota</taxon>
        <taxon>Metazoa</taxon>
        <taxon>Ecdysozoa</taxon>
        <taxon>Nematoda</taxon>
        <taxon>Chromadorea</taxon>
        <taxon>Rhabditida</taxon>
        <taxon>Tylenchina</taxon>
        <taxon>Tylenchomorpha</taxon>
        <taxon>Tylenchoidea</taxon>
        <taxon>Heteroderidae</taxon>
        <taxon>Heteroderinae</taxon>
        <taxon>Globodera</taxon>
    </lineage>
</organism>
<dbReference type="Pfam" id="PF21198">
    <property type="entry name" value="ASH2L-like_WH"/>
    <property type="match status" value="1"/>
</dbReference>